<gene>
    <name evidence="1" type="ORF">METZ01_LOCUS100196</name>
</gene>
<name>A0A381W4G5_9ZZZZ</name>
<accession>A0A381W4G5</accession>
<organism evidence="1">
    <name type="scientific">marine metagenome</name>
    <dbReference type="NCBI Taxonomy" id="408172"/>
    <lineage>
        <taxon>unclassified sequences</taxon>
        <taxon>metagenomes</taxon>
        <taxon>ecological metagenomes</taxon>
    </lineage>
</organism>
<evidence type="ECO:0000313" key="1">
    <source>
        <dbReference type="EMBL" id="SVA47342.1"/>
    </source>
</evidence>
<proteinExistence type="predicted"/>
<sequence>MNGMHTKMAKGIRDMFKEDDWF</sequence>
<reference evidence="1" key="1">
    <citation type="submission" date="2018-05" db="EMBL/GenBank/DDBJ databases">
        <authorList>
            <person name="Lanie J.A."/>
            <person name="Ng W.-L."/>
            <person name="Kazmierczak K.M."/>
            <person name="Andrzejewski T.M."/>
            <person name="Davidsen T.M."/>
            <person name="Wayne K.J."/>
            <person name="Tettelin H."/>
            <person name="Glass J.I."/>
            <person name="Rusch D."/>
            <person name="Podicherti R."/>
            <person name="Tsui H.-C.T."/>
            <person name="Winkler M.E."/>
        </authorList>
    </citation>
    <scope>NUCLEOTIDE SEQUENCE</scope>
</reference>
<dbReference type="EMBL" id="UINC01010661">
    <property type="protein sequence ID" value="SVA47342.1"/>
    <property type="molecule type" value="Genomic_DNA"/>
</dbReference>
<dbReference type="AlphaFoldDB" id="A0A381W4G5"/>
<protein>
    <submittedName>
        <fullName evidence="1">Uncharacterized protein</fullName>
    </submittedName>
</protein>